<dbReference type="Gene3D" id="2.170.140.10">
    <property type="entry name" value="Chitin binding domain"/>
    <property type="match status" value="2"/>
</dbReference>
<accession>A0A9R0E9G8</accession>
<organism evidence="3 4">
    <name type="scientific">Spodoptera frugiperda</name>
    <name type="common">Fall armyworm</name>
    <dbReference type="NCBI Taxonomy" id="7108"/>
    <lineage>
        <taxon>Eukaryota</taxon>
        <taxon>Metazoa</taxon>
        <taxon>Ecdysozoa</taxon>
        <taxon>Arthropoda</taxon>
        <taxon>Hexapoda</taxon>
        <taxon>Insecta</taxon>
        <taxon>Pterygota</taxon>
        <taxon>Neoptera</taxon>
        <taxon>Endopterygota</taxon>
        <taxon>Lepidoptera</taxon>
        <taxon>Glossata</taxon>
        <taxon>Ditrysia</taxon>
        <taxon>Noctuoidea</taxon>
        <taxon>Noctuidae</taxon>
        <taxon>Amphipyrinae</taxon>
        <taxon>Spodoptera</taxon>
    </lineage>
</organism>
<feature type="region of interest" description="Disordered" evidence="1">
    <location>
        <begin position="1076"/>
        <end position="1184"/>
    </location>
</feature>
<dbReference type="SMART" id="SM00494">
    <property type="entry name" value="ChtBD2"/>
    <property type="match status" value="3"/>
</dbReference>
<dbReference type="GO" id="GO:0008061">
    <property type="term" value="F:chitin binding"/>
    <property type="evidence" value="ECO:0007669"/>
    <property type="project" value="InterPro"/>
</dbReference>
<dbReference type="GeneID" id="118263437"/>
<dbReference type="PROSITE" id="PS50940">
    <property type="entry name" value="CHIT_BIND_II"/>
    <property type="match status" value="2"/>
</dbReference>
<feature type="compositionally biased region" description="Basic and acidic residues" evidence="1">
    <location>
        <begin position="1469"/>
        <end position="1478"/>
    </location>
</feature>
<feature type="region of interest" description="Disordered" evidence="1">
    <location>
        <begin position="330"/>
        <end position="352"/>
    </location>
</feature>
<dbReference type="Pfam" id="PF01607">
    <property type="entry name" value="CBM_14"/>
    <property type="match status" value="2"/>
</dbReference>
<feature type="compositionally biased region" description="Low complexity" evidence="1">
    <location>
        <begin position="1452"/>
        <end position="1468"/>
    </location>
</feature>
<dbReference type="SUPFAM" id="SSF57625">
    <property type="entry name" value="Invertebrate chitin-binding proteins"/>
    <property type="match status" value="2"/>
</dbReference>
<feature type="domain" description="Chitin-binding type-2" evidence="2">
    <location>
        <begin position="1480"/>
        <end position="1536"/>
    </location>
</feature>
<dbReference type="Proteomes" id="UP000829999">
    <property type="component" value="Chromosome 27"/>
</dbReference>
<name>A0A9R0E9G8_SPOFR</name>
<dbReference type="OrthoDB" id="6020543at2759"/>
<feature type="compositionally biased region" description="Basic and acidic residues" evidence="1">
    <location>
        <begin position="1144"/>
        <end position="1162"/>
    </location>
</feature>
<dbReference type="InterPro" id="IPR002557">
    <property type="entry name" value="Chitin-bd_dom"/>
</dbReference>
<gene>
    <name evidence="4" type="primary">LOC118263437</name>
</gene>
<evidence type="ECO:0000259" key="2">
    <source>
        <dbReference type="PROSITE" id="PS50940"/>
    </source>
</evidence>
<protein>
    <submittedName>
        <fullName evidence="4">Mucin-4-like</fullName>
    </submittedName>
</protein>
<feature type="region of interest" description="Disordered" evidence="1">
    <location>
        <begin position="1452"/>
        <end position="1486"/>
    </location>
</feature>
<dbReference type="RefSeq" id="XP_050561179.1">
    <property type="nucleotide sequence ID" value="XM_050705222.1"/>
</dbReference>
<feature type="domain" description="Chitin-binding type-2" evidence="2">
    <location>
        <begin position="1336"/>
        <end position="1390"/>
    </location>
</feature>
<evidence type="ECO:0000313" key="3">
    <source>
        <dbReference type="Proteomes" id="UP000829999"/>
    </source>
</evidence>
<reference evidence="4" key="1">
    <citation type="submission" date="2025-08" db="UniProtKB">
        <authorList>
            <consortium name="RefSeq"/>
        </authorList>
    </citation>
    <scope>IDENTIFICATION</scope>
    <source>
        <tissue evidence="4">Whole larval tissue</tissue>
    </source>
</reference>
<proteinExistence type="predicted"/>
<dbReference type="GO" id="GO:0005576">
    <property type="term" value="C:extracellular region"/>
    <property type="evidence" value="ECO:0007669"/>
    <property type="project" value="InterPro"/>
</dbReference>
<evidence type="ECO:0000313" key="4">
    <source>
        <dbReference type="RefSeq" id="XP_050561179.1"/>
    </source>
</evidence>
<sequence length="1536" mass="168490">MTNDNVVPTKDQVPLQLTVDSNIVGNEKDKSSAQTYLLLQNSTELLTSTQISPTDTLTIVGVSQTNPSQGQIINLETSYNEKVNSIPEKSTLATENIGIATSADSSADGAIAITNDNVVSTTDQVPLLMTKHSNIVDTEKDKSSVTIGSTSIKAPAMTDEVNTSAAVNIQIITNKTDNGVLNTSSDIHLAEQNSAAVMSSQNNLVAENNTPDLISKIKLPELSQSVLNSHKDAATINQETEPLNMKTVMETYDGTGNTVALTENTLTVNPYENHKTIDLIQNNKNSLTVDLSKADSNKLPQTDLNVDFIENTSPVSNRIMITQSVSNVPLHKDTSYNRPIATDKSPSQSPGNTIIKKITQFDCITPDMINLGTTEASTDKTFAETGKVTKIAAPTVTSKDNIQSTIDLNESNIAQSLQNTVTSSPTVLVSTNYNTASIPSTGQVDTVVVADLVNNKPSQSLNIKTVVKRPIPIADITTSEVKTKDISIGSNNRSSIDVNKKSLPHEISLISSATKTVEDLPSLSRNKTAIPTDSVQEIITKHALKDDFINSEKTRDNKATVSVKQLHNLDNVNFKSVSNGDMWTSTGQEGGGQITVQSNSASATHTPMFTVTENLSPNNLGNHQIQNTYTNIYSPPREYSQTTVTKSSSSNYYLGSINSPETMHPKINSDAVKTIYSTLTNIPQKVNIQTASTPHYIIKTTNQNQDTSKQFNAPGTFTLTVNSVSSPSMETLTKHSIQNKIEKIISDQKLISVEQNSDKRIPIANPTAFTTNSNTDEGIKIVSTYNTVNSQNTMPSAILQVSSSYPSLSKKYVNTFQIKNPNDLNKLKASITEYMNNVAKTEGVVPAVETKQSTSNIMSTLGLNSINNRNVTYTTTLHSNSFDRVNPTKPTVNYVIKRIVNDIGPKGVVTTNSENVQNIFENQPLNGFTSGSIRPADNLGTVVVYKQSTVNNPLITESQVLSTKVSSIPTTVLSSGKSSFSTLVPFVSTSSDPTHRIVINSNTPMSQSPLLVKLIKNINSQQDFLSRVKKDQSVTADSNIQYFIKSPKPDSMVETMIFTKEKVNEPFLVSEILGGFRRSNDDSSKTSVQNVVDSKKDDTGSIPNNNERDTNTNPIKLVDINGADTVKDTESDGEGSTNNVGSVKIEENKPSETKSMSKDSTVKPDANIQNKFLPPSPVTSQTNIDNNLTDLKLRREIVKTYPTGAIESVASQGNSQTEALKVNENKHNSSNYINTTSDFQKYPVQLNLENQTDNGSVNIVKRNNNTINDNLVDLTSTNHTVTAYVQSYLNKDGKQGNKTGDELRLNERSMLKANTANVQLNASSKVKSTSTDSPPVFNCTARGRFADKKDCRKFYTCIGNLQPIMGTCPNNTVFSEINKQCTRNLSHCVRNNQFRCLLEGRFSDFFKDNIYYICVRNCTNHFTRYKLQCQDGYHLDKETVRCERDEMTSIQSASSVSEVSNDETTTPKPKSEKIKSSSDDFECEKEGNFPYAKDCRKYYVCTKVKDVYRRKIKKCSKDEMYDKKKKKCVDSDSKEC</sequence>
<dbReference type="InterPro" id="IPR036508">
    <property type="entry name" value="Chitin-bd_dom_sf"/>
</dbReference>
<keyword evidence="3" id="KW-1185">Reference proteome</keyword>
<evidence type="ECO:0000256" key="1">
    <source>
        <dbReference type="SAM" id="MobiDB-lite"/>
    </source>
</evidence>